<reference evidence="2" key="2">
    <citation type="submission" date="2020-11" db="EMBL/GenBank/DDBJ databases">
        <authorList>
            <person name="McCartney M.A."/>
            <person name="Auch B."/>
            <person name="Kono T."/>
            <person name="Mallez S."/>
            <person name="Becker A."/>
            <person name="Gohl D.M."/>
            <person name="Silverstein K.A.T."/>
            <person name="Koren S."/>
            <person name="Bechman K.B."/>
            <person name="Herman A."/>
            <person name="Abrahante J.E."/>
            <person name="Garbe J."/>
        </authorList>
    </citation>
    <scope>NUCLEOTIDE SEQUENCE</scope>
    <source>
        <strain evidence="2">Duluth1</strain>
        <tissue evidence="2">Whole animal</tissue>
    </source>
</reference>
<keyword evidence="1" id="KW-1133">Transmembrane helix</keyword>
<proteinExistence type="predicted"/>
<accession>A0A9D4M040</accession>
<evidence type="ECO:0000256" key="1">
    <source>
        <dbReference type="SAM" id="Phobius"/>
    </source>
</evidence>
<dbReference type="AlphaFoldDB" id="A0A9D4M040"/>
<protein>
    <submittedName>
        <fullName evidence="2">Uncharacterized protein</fullName>
    </submittedName>
</protein>
<sequence>MSLCLSEFPARLIVSVANYFLVVWVTVPASWICSSAETLSVSTSLILAVFNYSTSEVSAGCSGLLFPYSPTLKTLGVFLATSLCEVWLSSLRLLLLSSITYAASLARLV</sequence>
<keyword evidence="3" id="KW-1185">Reference proteome</keyword>
<keyword evidence="1" id="KW-0472">Membrane</keyword>
<gene>
    <name evidence="2" type="ORF">DPMN_029896</name>
</gene>
<feature type="transmembrane region" description="Helical" evidence="1">
    <location>
        <begin position="12"/>
        <end position="33"/>
    </location>
</feature>
<evidence type="ECO:0000313" key="3">
    <source>
        <dbReference type="Proteomes" id="UP000828390"/>
    </source>
</evidence>
<dbReference type="Proteomes" id="UP000828390">
    <property type="component" value="Unassembled WGS sequence"/>
</dbReference>
<dbReference type="EMBL" id="JAIWYP010000002">
    <property type="protein sequence ID" value="KAH3866787.1"/>
    <property type="molecule type" value="Genomic_DNA"/>
</dbReference>
<reference evidence="2" key="1">
    <citation type="journal article" date="2019" name="bioRxiv">
        <title>The Genome of the Zebra Mussel, Dreissena polymorpha: A Resource for Invasive Species Research.</title>
        <authorList>
            <person name="McCartney M.A."/>
            <person name="Auch B."/>
            <person name="Kono T."/>
            <person name="Mallez S."/>
            <person name="Zhang Y."/>
            <person name="Obille A."/>
            <person name="Becker A."/>
            <person name="Abrahante J.E."/>
            <person name="Garbe J."/>
            <person name="Badalamenti J.P."/>
            <person name="Herman A."/>
            <person name="Mangelson H."/>
            <person name="Liachko I."/>
            <person name="Sullivan S."/>
            <person name="Sone E.D."/>
            <person name="Koren S."/>
            <person name="Silverstein K.A.T."/>
            <person name="Beckman K.B."/>
            <person name="Gohl D.M."/>
        </authorList>
    </citation>
    <scope>NUCLEOTIDE SEQUENCE</scope>
    <source>
        <strain evidence="2">Duluth1</strain>
        <tissue evidence="2">Whole animal</tissue>
    </source>
</reference>
<name>A0A9D4M040_DREPO</name>
<organism evidence="2 3">
    <name type="scientific">Dreissena polymorpha</name>
    <name type="common">Zebra mussel</name>
    <name type="synonym">Mytilus polymorpha</name>
    <dbReference type="NCBI Taxonomy" id="45954"/>
    <lineage>
        <taxon>Eukaryota</taxon>
        <taxon>Metazoa</taxon>
        <taxon>Spiralia</taxon>
        <taxon>Lophotrochozoa</taxon>
        <taxon>Mollusca</taxon>
        <taxon>Bivalvia</taxon>
        <taxon>Autobranchia</taxon>
        <taxon>Heteroconchia</taxon>
        <taxon>Euheterodonta</taxon>
        <taxon>Imparidentia</taxon>
        <taxon>Neoheterodontei</taxon>
        <taxon>Myida</taxon>
        <taxon>Dreissenoidea</taxon>
        <taxon>Dreissenidae</taxon>
        <taxon>Dreissena</taxon>
    </lineage>
</organism>
<keyword evidence="1" id="KW-0812">Transmembrane</keyword>
<comment type="caution">
    <text evidence="2">The sequence shown here is derived from an EMBL/GenBank/DDBJ whole genome shotgun (WGS) entry which is preliminary data.</text>
</comment>
<evidence type="ECO:0000313" key="2">
    <source>
        <dbReference type="EMBL" id="KAH3866787.1"/>
    </source>
</evidence>